<accession>A0A7C4U3Z0</accession>
<comment type="similarity">
    <text evidence="1 4">Belongs to the V-ATPase D subunit family.</text>
</comment>
<keyword evidence="4" id="KW-0375">Hydrogen ion transport</keyword>
<name>A0A7C4U3Z0_9BACT</name>
<comment type="function">
    <text evidence="4">Produces ATP from ADP in the presence of a proton gradient across the membrane.</text>
</comment>
<sequence>MLLNVNPTRMELLRLKERLILAERGHKLLKDKLEGLMKNFLDVAKQYIEKRKAFDNKFVLALKKFEIATQDIGEDKLSALLEGSTFLLDVSYKLANVMNVKYPVFSVKKRGSPFVYPFTLTSPMLDTTFVEILSLIEELVQLASIQQELYSIALEVAKVRRRVNALEYIMIPNLEETIKYIEGKLEEMDRENISRLLKIKDIIRGH</sequence>
<organism evidence="5">
    <name type="scientific">Caldisericum exile</name>
    <dbReference type="NCBI Taxonomy" id="693075"/>
    <lineage>
        <taxon>Bacteria</taxon>
        <taxon>Pseudomonadati</taxon>
        <taxon>Caldisericota/Cryosericota group</taxon>
        <taxon>Caldisericota</taxon>
        <taxon>Caldisericia</taxon>
        <taxon>Caldisericales</taxon>
        <taxon>Caldisericaceae</taxon>
        <taxon>Caldisericum</taxon>
    </lineage>
</organism>
<keyword evidence="3 4" id="KW-0406">Ion transport</keyword>
<keyword evidence="2 4" id="KW-0813">Transport</keyword>
<keyword evidence="4" id="KW-0066">ATP synthesis</keyword>
<evidence type="ECO:0000313" key="5">
    <source>
        <dbReference type="EMBL" id="HGW60433.1"/>
    </source>
</evidence>
<dbReference type="GO" id="GO:0046933">
    <property type="term" value="F:proton-transporting ATP synthase activity, rotational mechanism"/>
    <property type="evidence" value="ECO:0007669"/>
    <property type="project" value="UniProtKB-UniRule"/>
</dbReference>
<reference evidence="5" key="1">
    <citation type="journal article" date="2020" name="mSystems">
        <title>Genome- and Community-Level Interaction Insights into Carbon Utilization and Element Cycling Functions of Hydrothermarchaeota in Hydrothermal Sediment.</title>
        <authorList>
            <person name="Zhou Z."/>
            <person name="Liu Y."/>
            <person name="Xu W."/>
            <person name="Pan J."/>
            <person name="Luo Z.H."/>
            <person name="Li M."/>
        </authorList>
    </citation>
    <scope>NUCLEOTIDE SEQUENCE [LARGE SCALE GENOMIC DNA]</scope>
    <source>
        <strain evidence="5">SpSt-794</strain>
    </source>
</reference>
<dbReference type="NCBIfam" id="TIGR00309">
    <property type="entry name" value="V_ATPase_subD"/>
    <property type="match status" value="1"/>
</dbReference>
<dbReference type="PANTHER" id="PTHR11671">
    <property type="entry name" value="V-TYPE ATP SYNTHASE SUBUNIT D"/>
    <property type="match status" value="1"/>
</dbReference>
<comment type="caution">
    <text evidence="5">The sequence shown here is derived from an EMBL/GenBank/DDBJ whole genome shotgun (WGS) entry which is preliminary data.</text>
</comment>
<dbReference type="EMBL" id="DTHV01000102">
    <property type="protein sequence ID" value="HGW60433.1"/>
    <property type="molecule type" value="Genomic_DNA"/>
</dbReference>
<dbReference type="HAMAP" id="MF_00271">
    <property type="entry name" value="ATP_synth_D_arch"/>
    <property type="match status" value="1"/>
</dbReference>
<evidence type="ECO:0000256" key="1">
    <source>
        <dbReference type="ARBA" id="ARBA00005850"/>
    </source>
</evidence>
<dbReference type="AlphaFoldDB" id="A0A7C4U3Z0"/>
<evidence type="ECO:0000256" key="4">
    <source>
        <dbReference type="HAMAP-Rule" id="MF_00271"/>
    </source>
</evidence>
<dbReference type="GO" id="GO:0005524">
    <property type="term" value="F:ATP binding"/>
    <property type="evidence" value="ECO:0007669"/>
    <property type="project" value="UniProtKB-UniRule"/>
</dbReference>
<dbReference type="InterPro" id="IPR002699">
    <property type="entry name" value="V_ATPase_D"/>
</dbReference>
<dbReference type="GO" id="GO:0042777">
    <property type="term" value="P:proton motive force-driven plasma membrane ATP synthesis"/>
    <property type="evidence" value="ECO:0007669"/>
    <property type="project" value="UniProtKB-UniRule"/>
</dbReference>
<dbReference type="GO" id="GO:0046961">
    <property type="term" value="F:proton-transporting ATPase activity, rotational mechanism"/>
    <property type="evidence" value="ECO:0007669"/>
    <property type="project" value="InterPro"/>
</dbReference>
<dbReference type="Gene3D" id="1.10.287.3240">
    <property type="match status" value="1"/>
</dbReference>
<gene>
    <name evidence="4" type="primary">atpD</name>
    <name evidence="5" type="ORF">ENV82_03260</name>
</gene>
<protein>
    <recommendedName>
        <fullName evidence="4">V-type ATP synthase subunit D</fullName>
    </recommendedName>
    <alternativeName>
        <fullName evidence="4">V-ATPase subunit D</fullName>
    </alternativeName>
</protein>
<evidence type="ECO:0000256" key="2">
    <source>
        <dbReference type="ARBA" id="ARBA00022448"/>
    </source>
</evidence>
<proteinExistence type="inferred from homology"/>
<dbReference type="Pfam" id="PF01813">
    <property type="entry name" value="ATP-synt_D"/>
    <property type="match status" value="1"/>
</dbReference>
<evidence type="ECO:0000256" key="3">
    <source>
        <dbReference type="ARBA" id="ARBA00023065"/>
    </source>
</evidence>